<dbReference type="FunFam" id="1.20.920.10:FF:000083">
    <property type="entry name" value="WGS project CABT00000000 data, contig 2.8"/>
    <property type="match status" value="1"/>
</dbReference>
<evidence type="ECO:0000256" key="8">
    <source>
        <dbReference type="PROSITE-ProRule" id="PRU00035"/>
    </source>
</evidence>
<evidence type="ECO:0000256" key="1">
    <source>
        <dbReference type="ARBA" id="ARBA00004123"/>
    </source>
</evidence>
<accession>A0A6J3LT37</accession>
<dbReference type="InterPro" id="IPR037382">
    <property type="entry name" value="Rsc/polybromo"/>
</dbReference>
<reference evidence="12" key="2">
    <citation type="submission" date="2020-04" db="EMBL/GenBank/DDBJ databases">
        <authorList>
            <consortium name="NCBI Genome Project"/>
        </authorList>
    </citation>
    <scope>NUCLEOTIDE SEQUENCE</scope>
    <source>
        <strain evidence="12">CBS 342.82</strain>
    </source>
</reference>
<sequence>MDSARKRKAAGSISTPSSTSKRIKLLNSNHAAPTTPAPIGPDVRQIGLKLVGMLRNASDKTGRSIAGAFLSLPAPAELPEYYEQIKLPIAIDTIEEKLLAGAYPTVTTVESDVKRMIQNAKDFNIPKSEIYEDAERMRKLAYNYMKVNNPAYKLDPSYSSFPTPVPLEKAKLAGQAPRASEQDRQSTGEDDKAQRGRITKSSEPRSQPKPSMDPSEDPRESVVGNDEEGPDYNFEGKSFQEAQQIIISELLSHADVDGLEIFTPFVNLPSRKLEDYYKLIRHPVSIKSVQKRTRGQHGRASPTGVSDFKTWDAFEEEISYIWKNAREYNEDGSEMYELANDFETLVKTRIAEAKEKVEEPASMRIKLGAPKAKSGITLNLSQHRGSPVPMASVDNEGPSKQKPGPPSLLDDKPHPATNGTPSTAAKAKSPEKQIDEHHPSAAVKHERTTTSSPVPTLASTVQVKSANVNHSTSDPDVPPPHSRMTSASPLPPSQAPAAPSALQYATPLLLPPTAMRTYSVDAALLPVVTLSTLPGSNSKPYNLPVYPHAFLASQNAAFTLPAAHSVVQIMPTISRELSAGRTYKLFLSLNGVSLLQQNTQLNTESGRRTHTYDGRLVPGVNRIDVEIAATKPDKPESVNKGLDVERLTVFVNLLR</sequence>
<dbReference type="InterPro" id="IPR018359">
    <property type="entry name" value="Bromodomain_CS"/>
</dbReference>
<feature type="compositionally biased region" description="Polar residues" evidence="9">
    <location>
        <begin position="449"/>
        <end position="474"/>
    </location>
</feature>
<reference evidence="12" key="1">
    <citation type="submission" date="2020-01" db="EMBL/GenBank/DDBJ databases">
        <authorList>
            <consortium name="DOE Joint Genome Institute"/>
            <person name="Haridas S."/>
            <person name="Albert R."/>
            <person name="Binder M."/>
            <person name="Bloem J."/>
            <person name="Labutti K."/>
            <person name="Salamov A."/>
            <person name="Andreopoulos B."/>
            <person name="Baker S.E."/>
            <person name="Barry K."/>
            <person name="Bills G."/>
            <person name="Bluhm B.H."/>
            <person name="Cannon C."/>
            <person name="Castanera R."/>
            <person name="Culley D.E."/>
            <person name="Daum C."/>
            <person name="Ezra D."/>
            <person name="Gonzalez J.B."/>
            <person name="Henrissat B."/>
            <person name="Kuo A."/>
            <person name="Liang C."/>
            <person name="Lipzen A."/>
            <person name="Lutzoni F."/>
            <person name="Magnuson J."/>
            <person name="Mondo S."/>
            <person name="Nolan M."/>
            <person name="Ohm R."/>
            <person name="Pangilinan J."/>
            <person name="Park H.-J."/>
            <person name="Ramirez L."/>
            <person name="Alfaro M."/>
            <person name="Sun H."/>
            <person name="Tritt A."/>
            <person name="Yoshinaga Y."/>
            <person name="Zwiers L.-H."/>
            <person name="Turgeon B.G."/>
            <person name="Goodwin S.B."/>
            <person name="Spatafora J.W."/>
            <person name="Crous P.W."/>
            <person name="Grigoriev I.V."/>
        </authorList>
    </citation>
    <scope>NUCLEOTIDE SEQUENCE</scope>
    <source>
        <strain evidence="12">CBS 342.82</strain>
    </source>
</reference>
<keyword evidence="6" id="KW-0804">Transcription</keyword>
<feature type="compositionally biased region" description="Polar residues" evidence="9">
    <location>
        <begin position="12"/>
        <end position="32"/>
    </location>
</feature>
<comment type="subcellular location">
    <subcellularLocation>
        <location evidence="1">Nucleus</location>
    </subcellularLocation>
</comment>
<dbReference type="SMART" id="SM00297">
    <property type="entry name" value="BROMO"/>
    <property type="match status" value="2"/>
</dbReference>
<organism evidence="12">
    <name type="scientific">Dissoconium aciculare CBS 342.82</name>
    <dbReference type="NCBI Taxonomy" id="1314786"/>
    <lineage>
        <taxon>Eukaryota</taxon>
        <taxon>Fungi</taxon>
        <taxon>Dikarya</taxon>
        <taxon>Ascomycota</taxon>
        <taxon>Pezizomycotina</taxon>
        <taxon>Dothideomycetes</taxon>
        <taxon>Dothideomycetidae</taxon>
        <taxon>Mycosphaerellales</taxon>
        <taxon>Dissoconiaceae</taxon>
        <taxon>Dissoconium</taxon>
    </lineage>
</organism>
<evidence type="ECO:0000313" key="11">
    <source>
        <dbReference type="Proteomes" id="UP000504637"/>
    </source>
</evidence>
<evidence type="ECO:0000256" key="9">
    <source>
        <dbReference type="SAM" id="MobiDB-lite"/>
    </source>
</evidence>
<dbReference type="GO" id="GO:0006368">
    <property type="term" value="P:transcription elongation by RNA polymerase II"/>
    <property type="evidence" value="ECO:0007669"/>
    <property type="project" value="TreeGrafter"/>
</dbReference>
<gene>
    <name evidence="12" type="ORF">K489DRAFT_364096</name>
</gene>
<dbReference type="Proteomes" id="UP000504637">
    <property type="component" value="Unplaced"/>
</dbReference>
<dbReference type="PANTHER" id="PTHR16062:SF21">
    <property type="entry name" value="CHROMATIN STRUCTURE-REMODELING COMPLEX SUBUNIT RSC1-RELATED"/>
    <property type="match status" value="1"/>
</dbReference>
<dbReference type="GeneID" id="54360492"/>
<dbReference type="InterPro" id="IPR001487">
    <property type="entry name" value="Bromodomain"/>
</dbReference>
<feature type="region of interest" description="Disordered" evidence="9">
    <location>
        <begin position="1"/>
        <end position="40"/>
    </location>
</feature>
<dbReference type="Gene3D" id="1.20.920.10">
    <property type="entry name" value="Bromodomain-like"/>
    <property type="match status" value="2"/>
</dbReference>
<dbReference type="GO" id="GO:0003682">
    <property type="term" value="F:chromatin binding"/>
    <property type="evidence" value="ECO:0007669"/>
    <property type="project" value="TreeGrafter"/>
</dbReference>
<dbReference type="AlphaFoldDB" id="A0A6J3LT37"/>
<keyword evidence="7" id="KW-0539">Nucleus</keyword>
<dbReference type="PROSITE" id="PS00633">
    <property type="entry name" value="BROMODOMAIN_1"/>
    <property type="match status" value="1"/>
</dbReference>
<dbReference type="PANTHER" id="PTHR16062">
    <property type="entry name" value="SWI/SNF-RELATED"/>
    <property type="match status" value="1"/>
</dbReference>
<feature type="compositionally biased region" description="Polar residues" evidence="9">
    <location>
        <begin position="199"/>
        <end position="209"/>
    </location>
</feature>
<evidence type="ECO:0000256" key="4">
    <source>
        <dbReference type="ARBA" id="ARBA00023015"/>
    </source>
</evidence>
<feature type="compositionally biased region" description="Basic and acidic residues" evidence="9">
    <location>
        <begin position="180"/>
        <end position="194"/>
    </location>
</feature>
<keyword evidence="2" id="KW-0677">Repeat</keyword>
<feature type="domain" description="Bromo" evidence="10">
    <location>
        <begin position="61"/>
        <end position="131"/>
    </location>
</feature>
<dbReference type="CDD" id="cd04369">
    <property type="entry name" value="Bromodomain"/>
    <property type="match status" value="2"/>
</dbReference>
<dbReference type="GO" id="GO:0016586">
    <property type="term" value="C:RSC-type complex"/>
    <property type="evidence" value="ECO:0007669"/>
    <property type="project" value="InterPro"/>
</dbReference>
<keyword evidence="5 8" id="KW-0103">Bromodomain</keyword>
<name>A0A6J3LT37_9PEZI</name>
<feature type="compositionally biased region" description="Basic and acidic residues" evidence="9">
    <location>
        <begin position="428"/>
        <end position="448"/>
    </location>
</feature>
<evidence type="ECO:0000313" key="12">
    <source>
        <dbReference type="RefSeq" id="XP_033455986.1"/>
    </source>
</evidence>
<dbReference type="InterPro" id="IPR036427">
    <property type="entry name" value="Bromodomain-like_sf"/>
</dbReference>
<dbReference type="PRINTS" id="PR00503">
    <property type="entry name" value="BROMODOMAIN"/>
</dbReference>
<evidence type="ECO:0000256" key="7">
    <source>
        <dbReference type="ARBA" id="ARBA00023242"/>
    </source>
</evidence>
<dbReference type="SUPFAM" id="SSF47370">
    <property type="entry name" value="Bromodomain"/>
    <property type="match status" value="2"/>
</dbReference>
<keyword evidence="3" id="KW-0156">Chromatin regulator</keyword>
<dbReference type="GO" id="GO:0006338">
    <property type="term" value="P:chromatin remodeling"/>
    <property type="evidence" value="ECO:0007669"/>
    <property type="project" value="InterPro"/>
</dbReference>
<dbReference type="RefSeq" id="XP_033455986.1">
    <property type="nucleotide sequence ID" value="XM_033602692.1"/>
</dbReference>
<dbReference type="Pfam" id="PF00439">
    <property type="entry name" value="Bromodomain"/>
    <property type="match status" value="2"/>
</dbReference>
<feature type="region of interest" description="Disordered" evidence="9">
    <location>
        <begin position="171"/>
        <end position="234"/>
    </location>
</feature>
<proteinExistence type="predicted"/>
<evidence type="ECO:0000259" key="10">
    <source>
        <dbReference type="PROSITE" id="PS50014"/>
    </source>
</evidence>
<evidence type="ECO:0000256" key="3">
    <source>
        <dbReference type="ARBA" id="ARBA00022853"/>
    </source>
</evidence>
<protein>
    <submittedName>
        <fullName evidence="12">Bromodomain-containing protein</fullName>
    </submittedName>
</protein>
<reference evidence="12" key="3">
    <citation type="submission" date="2025-08" db="UniProtKB">
        <authorList>
            <consortium name="RefSeq"/>
        </authorList>
    </citation>
    <scope>IDENTIFICATION</scope>
    <source>
        <strain evidence="12">CBS 342.82</strain>
    </source>
</reference>
<dbReference type="Pfam" id="PF22994">
    <property type="entry name" value="RSC4_Ig_like"/>
    <property type="match status" value="1"/>
</dbReference>
<evidence type="ECO:0000256" key="5">
    <source>
        <dbReference type="ARBA" id="ARBA00023117"/>
    </source>
</evidence>
<keyword evidence="11" id="KW-1185">Reference proteome</keyword>
<dbReference type="PROSITE" id="PS50014">
    <property type="entry name" value="BROMODOMAIN_2"/>
    <property type="match status" value="2"/>
</dbReference>
<evidence type="ECO:0000256" key="6">
    <source>
        <dbReference type="ARBA" id="ARBA00023163"/>
    </source>
</evidence>
<evidence type="ECO:0000256" key="2">
    <source>
        <dbReference type="ARBA" id="ARBA00022737"/>
    </source>
</evidence>
<keyword evidence="4" id="KW-0805">Transcription regulation</keyword>
<feature type="domain" description="Bromo" evidence="10">
    <location>
        <begin position="254"/>
        <end position="336"/>
    </location>
</feature>
<dbReference type="OrthoDB" id="6017at2759"/>
<dbReference type="InterPro" id="IPR054551">
    <property type="entry name" value="RSC4_Ig-like"/>
</dbReference>
<feature type="region of interest" description="Disordered" evidence="9">
    <location>
        <begin position="380"/>
        <end position="499"/>
    </location>
</feature>